<evidence type="ECO:0000256" key="10">
    <source>
        <dbReference type="ARBA" id="ARBA00023128"/>
    </source>
</evidence>
<dbReference type="EMBL" id="OC863795">
    <property type="protein sequence ID" value="CAD7631266.1"/>
    <property type="molecule type" value="Genomic_DNA"/>
</dbReference>
<dbReference type="Pfam" id="PF14784">
    <property type="entry name" value="ECSIT_C"/>
    <property type="match status" value="1"/>
</dbReference>
<reference evidence="14" key="1">
    <citation type="submission" date="2020-11" db="EMBL/GenBank/DDBJ databases">
        <authorList>
            <person name="Tran Van P."/>
        </authorList>
    </citation>
    <scope>NUCLEOTIDE SEQUENCE</scope>
</reference>
<keyword evidence="8" id="KW-0391">Immunity</keyword>
<keyword evidence="7" id="KW-0399">Innate immunity</keyword>
<dbReference type="Proteomes" id="UP000759131">
    <property type="component" value="Unassembled WGS sequence"/>
</dbReference>
<sequence>MNVFPRNRYRPDNIWAAGMFHFPMEQTAAVQILCEMEKNGIMPDKEMETMIIEIFSKYSSPWRKCARMSYWMTKFANANPFPLPDPLPLDALELALLALKRMCIDVQTKISVLSTAQVEGSLDKTWVVSAQSPSQRDLVSELADTETVYVDGPFKVWLRMMNLSYFTLRANNPNPVFHRDDDNIDNDEFNDVSSIPLSTFGKEDRDQVLAPKKIIHLQDDGIILAIAATGTSSRDSLLSWIRLLQATNPKLKKLSVVFTQQGMSTDIQETLADERPPPPPLNTTTTD</sequence>
<accession>A0A7R9Q4T8</accession>
<dbReference type="PANTHER" id="PTHR13113:SF1">
    <property type="entry name" value="EVOLUTIONARILY CONSERVED SIGNALING INTERMEDIATE IN TOLL PATHWAY, MITOCHONDRIAL"/>
    <property type="match status" value="1"/>
</dbReference>
<evidence type="ECO:0000256" key="4">
    <source>
        <dbReference type="ARBA" id="ARBA00007674"/>
    </source>
</evidence>
<proteinExistence type="inferred from homology"/>
<evidence type="ECO:0000256" key="9">
    <source>
        <dbReference type="ARBA" id="ARBA00022946"/>
    </source>
</evidence>
<evidence type="ECO:0000256" key="2">
    <source>
        <dbReference type="ARBA" id="ARBA00004173"/>
    </source>
</evidence>
<feature type="region of interest" description="Disordered" evidence="12">
    <location>
        <begin position="267"/>
        <end position="287"/>
    </location>
</feature>
<keyword evidence="15" id="KW-1185">Reference proteome</keyword>
<evidence type="ECO:0000259" key="13">
    <source>
        <dbReference type="SMART" id="SM01284"/>
    </source>
</evidence>
<feature type="domain" description="ECSIT C-terminal" evidence="13">
    <location>
        <begin position="132"/>
        <end position="261"/>
    </location>
</feature>
<dbReference type="PANTHER" id="PTHR13113">
    <property type="entry name" value="ECSIT EVOLUTIONARILY CONSERVED SIGNALING INTERMEDIATE IN TOLL PATHWAYS"/>
    <property type="match status" value="1"/>
</dbReference>
<dbReference type="Pfam" id="PF06239">
    <property type="entry name" value="ECSIT_N"/>
    <property type="match status" value="1"/>
</dbReference>
<gene>
    <name evidence="14" type="ORF">OSB1V03_LOCUS11675</name>
</gene>
<evidence type="ECO:0000256" key="11">
    <source>
        <dbReference type="ARBA" id="ARBA00023242"/>
    </source>
</evidence>
<evidence type="ECO:0000256" key="5">
    <source>
        <dbReference type="ARBA" id="ARBA00019998"/>
    </source>
</evidence>
<evidence type="ECO:0000256" key="1">
    <source>
        <dbReference type="ARBA" id="ARBA00004123"/>
    </source>
</evidence>
<evidence type="ECO:0000256" key="6">
    <source>
        <dbReference type="ARBA" id="ARBA00022490"/>
    </source>
</evidence>
<organism evidence="14">
    <name type="scientific">Medioppia subpectinata</name>
    <dbReference type="NCBI Taxonomy" id="1979941"/>
    <lineage>
        <taxon>Eukaryota</taxon>
        <taxon>Metazoa</taxon>
        <taxon>Ecdysozoa</taxon>
        <taxon>Arthropoda</taxon>
        <taxon>Chelicerata</taxon>
        <taxon>Arachnida</taxon>
        <taxon>Acari</taxon>
        <taxon>Acariformes</taxon>
        <taxon>Sarcoptiformes</taxon>
        <taxon>Oribatida</taxon>
        <taxon>Brachypylina</taxon>
        <taxon>Oppioidea</taxon>
        <taxon>Oppiidae</taxon>
        <taxon>Medioppia</taxon>
    </lineage>
</organism>
<dbReference type="GO" id="GO:0045087">
    <property type="term" value="P:innate immune response"/>
    <property type="evidence" value="ECO:0007669"/>
    <property type="project" value="UniProtKB-KW"/>
</dbReference>
<evidence type="ECO:0000313" key="14">
    <source>
        <dbReference type="EMBL" id="CAD7631266.1"/>
    </source>
</evidence>
<name>A0A7R9Q4T8_9ACAR</name>
<keyword evidence="10" id="KW-0496">Mitochondrion</keyword>
<evidence type="ECO:0000256" key="12">
    <source>
        <dbReference type="SAM" id="MobiDB-lite"/>
    </source>
</evidence>
<dbReference type="GO" id="GO:0007178">
    <property type="term" value="P:cell surface receptor protein serine/threonine kinase signaling pathway"/>
    <property type="evidence" value="ECO:0007669"/>
    <property type="project" value="TreeGrafter"/>
</dbReference>
<dbReference type="GO" id="GO:0005634">
    <property type="term" value="C:nucleus"/>
    <property type="evidence" value="ECO:0007669"/>
    <property type="project" value="UniProtKB-SubCell"/>
</dbReference>
<comment type="similarity">
    <text evidence="4">Belongs to the ECSIT family.</text>
</comment>
<evidence type="ECO:0000256" key="8">
    <source>
        <dbReference type="ARBA" id="ARBA00022859"/>
    </source>
</evidence>
<comment type="subcellular location">
    <subcellularLocation>
        <location evidence="3">Cytoplasm</location>
    </subcellularLocation>
    <subcellularLocation>
        <location evidence="2">Mitochondrion</location>
    </subcellularLocation>
    <subcellularLocation>
        <location evidence="1">Nucleus</location>
    </subcellularLocation>
</comment>
<dbReference type="InterPro" id="IPR046448">
    <property type="entry name" value="ECSIT_N"/>
</dbReference>
<dbReference type="EMBL" id="CAJPIZ010009220">
    <property type="protein sequence ID" value="CAG2111696.1"/>
    <property type="molecule type" value="Genomic_DNA"/>
</dbReference>
<protein>
    <recommendedName>
        <fullName evidence="5">Evolutionarily conserved signaling intermediate in Toll pathway, mitochondrial</fullName>
    </recommendedName>
</protein>
<evidence type="ECO:0000256" key="3">
    <source>
        <dbReference type="ARBA" id="ARBA00004496"/>
    </source>
</evidence>
<keyword evidence="9" id="KW-0809">Transit peptide</keyword>
<dbReference type="SMART" id="SM01284">
    <property type="entry name" value="ECSIT_Cterm"/>
    <property type="match status" value="1"/>
</dbReference>
<evidence type="ECO:0000256" key="7">
    <source>
        <dbReference type="ARBA" id="ARBA00022588"/>
    </source>
</evidence>
<dbReference type="GO" id="GO:0005739">
    <property type="term" value="C:mitochondrion"/>
    <property type="evidence" value="ECO:0007669"/>
    <property type="project" value="UniProtKB-SubCell"/>
</dbReference>
<dbReference type="InterPro" id="IPR010418">
    <property type="entry name" value="ECSIT"/>
</dbReference>
<dbReference type="OrthoDB" id="10064298at2759"/>
<dbReference type="InterPro" id="IPR029342">
    <property type="entry name" value="ECIST_C"/>
</dbReference>
<keyword evidence="11" id="KW-0539">Nucleus</keyword>
<keyword evidence="6" id="KW-0963">Cytoplasm</keyword>
<evidence type="ECO:0000313" key="15">
    <source>
        <dbReference type="Proteomes" id="UP000759131"/>
    </source>
</evidence>
<dbReference type="AlphaFoldDB" id="A0A7R9Q4T8"/>